<dbReference type="RefSeq" id="WP_069609077.1">
    <property type="nucleotide sequence ID" value="NZ_CP015217.1"/>
</dbReference>
<evidence type="ECO:0000256" key="1">
    <source>
        <dbReference type="ARBA" id="ARBA00022801"/>
    </source>
</evidence>
<name>A0A1D7V240_9LEPT</name>
<proteinExistence type="predicted"/>
<accession>A0A1D7V240</accession>
<protein>
    <submittedName>
        <fullName evidence="3">Alpha/beta hydrolase</fullName>
    </submittedName>
</protein>
<organism evidence="3 4">
    <name type="scientific">Leptospira tipperaryensis</name>
    <dbReference type="NCBI Taxonomy" id="2564040"/>
    <lineage>
        <taxon>Bacteria</taxon>
        <taxon>Pseudomonadati</taxon>
        <taxon>Spirochaetota</taxon>
        <taxon>Spirochaetia</taxon>
        <taxon>Leptospirales</taxon>
        <taxon>Leptospiraceae</taxon>
        <taxon>Leptospira</taxon>
    </lineage>
</organism>
<dbReference type="KEGG" id="laj:A0128_03240"/>
<feature type="domain" description="AB hydrolase-1" evidence="2">
    <location>
        <begin position="41"/>
        <end position="271"/>
    </location>
</feature>
<dbReference type="OrthoDB" id="53505at2"/>
<dbReference type="AlphaFoldDB" id="A0A1D7V240"/>
<evidence type="ECO:0000259" key="2">
    <source>
        <dbReference type="Pfam" id="PF00561"/>
    </source>
</evidence>
<gene>
    <name evidence="3" type="ORF">A0128_03240</name>
</gene>
<dbReference type="GO" id="GO:0016020">
    <property type="term" value="C:membrane"/>
    <property type="evidence" value="ECO:0007669"/>
    <property type="project" value="TreeGrafter"/>
</dbReference>
<dbReference type="PANTHER" id="PTHR43798">
    <property type="entry name" value="MONOACYLGLYCEROL LIPASE"/>
    <property type="match status" value="1"/>
</dbReference>
<sequence>MNENSIQGFVKSKEWNLQYIIEGQGPDVFVIGSALYYDRTFSKEIRKHCRMIFVDHRGYAGGSSSTKKEDFSLDIILEDMELVRNELGLGKIILVGHSGHGYMALEYAKKYPQNVSHLILMCLTPDLSKKSHELIQSHFQETASEDRKKYFEKRMSKLTEAIAKDPKNAFRIFNIFSGAKSWFDFKYDSDKLWEGIEVNTAMFDHVWGEVFRDIDIKIDLEKIKIPVYLALGRYDYLMPPAYLWDPILPLFADLKIQFFEKSGHTPQLEEPEEFDSAVLSWLKEKKAL</sequence>
<dbReference type="PANTHER" id="PTHR43798:SF31">
    <property type="entry name" value="AB HYDROLASE SUPERFAMILY PROTEIN YCLE"/>
    <property type="match status" value="1"/>
</dbReference>
<reference evidence="3 4" key="1">
    <citation type="submission" date="2016-04" db="EMBL/GenBank/DDBJ databases">
        <title>Complete genome seqeunce of Leptospira alstonii serovar Room22.</title>
        <authorList>
            <person name="Nally J.E."/>
            <person name="Bayles D.O."/>
            <person name="Hurley D."/>
            <person name="Fanning S."/>
            <person name="McMahon B.J."/>
            <person name="Arent Z."/>
        </authorList>
    </citation>
    <scope>NUCLEOTIDE SEQUENCE [LARGE SCALE GENOMIC DNA]</scope>
    <source>
        <strain evidence="3 4">GWTS #1</strain>
    </source>
</reference>
<dbReference type="InterPro" id="IPR000073">
    <property type="entry name" value="AB_hydrolase_1"/>
</dbReference>
<keyword evidence="1 3" id="KW-0378">Hydrolase</keyword>
<dbReference type="InterPro" id="IPR050266">
    <property type="entry name" value="AB_hydrolase_sf"/>
</dbReference>
<dbReference type="EMBL" id="CP015217">
    <property type="protein sequence ID" value="AOP35872.1"/>
    <property type="molecule type" value="Genomic_DNA"/>
</dbReference>
<dbReference type="Pfam" id="PF00561">
    <property type="entry name" value="Abhydrolase_1"/>
    <property type="match status" value="1"/>
</dbReference>
<dbReference type="GO" id="GO:0016787">
    <property type="term" value="F:hydrolase activity"/>
    <property type="evidence" value="ECO:0007669"/>
    <property type="project" value="UniProtKB-KW"/>
</dbReference>
<dbReference type="Proteomes" id="UP000094197">
    <property type="component" value="Chromosome 1"/>
</dbReference>
<evidence type="ECO:0000313" key="3">
    <source>
        <dbReference type="EMBL" id="AOP35872.1"/>
    </source>
</evidence>
<dbReference type="InterPro" id="IPR029058">
    <property type="entry name" value="AB_hydrolase_fold"/>
</dbReference>
<dbReference type="Gene3D" id="3.40.50.1820">
    <property type="entry name" value="alpha/beta hydrolase"/>
    <property type="match status" value="1"/>
</dbReference>
<keyword evidence="4" id="KW-1185">Reference proteome</keyword>
<evidence type="ECO:0000313" key="4">
    <source>
        <dbReference type="Proteomes" id="UP000094197"/>
    </source>
</evidence>
<dbReference type="SUPFAM" id="SSF53474">
    <property type="entry name" value="alpha/beta-Hydrolases"/>
    <property type="match status" value="1"/>
</dbReference>